<accession>X1II73</accession>
<gene>
    <name evidence="2" type="ORF">S03H2_59328</name>
</gene>
<organism evidence="2">
    <name type="scientific">marine sediment metagenome</name>
    <dbReference type="NCBI Taxonomy" id="412755"/>
    <lineage>
        <taxon>unclassified sequences</taxon>
        <taxon>metagenomes</taxon>
        <taxon>ecological metagenomes</taxon>
    </lineage>
</organism>
<dbReference type="InterPro" id="IPR029056">
    <property type="entry name" value="Ribokinase-like"/>
</dbReference>
<sequence length="101" mass="10495">SQRAIIITRGERGCILFKNPESQMVEIPAVPVEGPIDIVGAGDSFLTGMGTSLCAGASFEEAALIGNLAASIVIQQIGTTGTASRAQIIERFREFGAISIS</sequence>
<protein>
    <recommendedName>
        <fullName evidence="1">Carbohydrate kinase PfkB domain-containing protein</fullName>
    </recommendedName>
</protein>
<name>X1II73_9ZZZZ</name>
<dbReference type="SUPFAM" id="SSF53613">
    <property type="entry name" value="Ribokinase-like"/>
    <property type="match status" value="1"/>
</dbReference>
<proteinExistence type="predicted"/>
<dbReference type="PANTHER" id="PTHR46969:SF1">
    <property type="entry name" value="BIFUNCTIONAL PROTEIN HLDE"/>
    <property type="match status" value="1"/>
</dbReference>
<dbReference type="InterPro" id="IPR011611">
    <property type="entry name" value="PfkB_dom"/>
</dbReference>
<dbReference type="PANTHER" id="PTHR46969">
    <property type="entry name" value="BIFUNCTIONAL PROTEIN HLDE"/>
    <property type="match status" value="1"/>
</dbReference>
<dbReference type="EMBL" id="BARU01038146">
    <property type="protein sequence ID" value="GAH81407.1"/>
    <property type="molecule type" value="Genomic_DNA"/>
</dbReference>
<reference evidence="2" key="1">
    <citation type="journal article" date="2014" name="Front. Microbiol.">
        <title>High frequency of phylogenetically diverse reductive dehalogenase-homologous genes in deep subseafloor sedimentary metagenomes.</title>
        <authorList>
            <person name="Kawai M."/>
            <person name="Futagami T."/>
            <person name="Toyoda A."/>
            <person name="Takaki Y."/>
            <person name="Nishi S."/>
            <person name="Hori S."/>
            <person name="Arai W."/>
            <person name="Tsubouchi T."/>
            <person name="Morono Y."/>
            <person name="Uchiyama I."/>
            <person name="Ito T."/>
            <person name="Fujiyama A."/>
            <person name="Inagaki F."/>
            <person name="Takami H."/>
        </authorList>
    </citation>
    <scope>NUCLEOTIDE SEQUENCE</scope>
    <source>
        <strain evidence="2">Expedition CK06-06</strain>
    </source>
</reference>
<dbReference type="GO" id="GO:0033785">
    <property type="term" value="F:heptose 7-phosphate kinase activity"/>
    <property type="evidence" value="ECO:0007669"/>
    <property type="project" value="TreeGrafter"/>
</dbReference>
<evidence type="ECO:0000259" key="1">
    <source>
        <dbReference type="Pfam" id="PF00294"/>
    </source>
</evidence>
<dbReference type="AlphaFoldDB" id="X1II73"/>
<evidence type="ECO:0000313" key="2">
    <source>
        <dbReference type="EMBL" id="GAH81407.1"/>
    </source>
</evidence>
<feature type="non-terminal residue" evidence="2">
    <location>
        <position position="1"/>
    </location>
</feature>
<dbReference type="GO" id="GO:0033786">
    <property type="term" value="F:heptose-1-phosphate adenylyltransferase activity"/>
    <property type="evidence" value="ECO:0007669"/>
    <property type="project" value="TreeGrafter"/>
</dbReference>
<comment type="caution">
    <text evidence="2">The sequence shown here is derived from an EMBL/GenBank/DDBJ whole genome shotgun (WGS) entry which is preliminary data.</text>
</comment>
<feature type="domain" description="Carbohydrate kinase PfkB" evidence="1">
    <location>
        <begin position="3"/>
        <end position="81"/>
    </location>
</feature>
<dbReference type="GO" id="GO:0005829">
    <property type="term" value="C:cytosol"/>
    <property type="evidence" value="ECO:0007669"/>
    <property type="project" value="TreeGrafter"/>
</dbReference>
<dbReference type="Gene3D" id="3.40.1190.20">
    <property type="match status" value="1"/>
</dbReference>
<dbReference type="Pfam" id="PF00294">
    <property type="entry name" value="PfkB"/>
    <property type="match status" value="1"/>
</dbReference>